<dbReference type="SUPFAM" id="SSF102405">
    <property type="entry name" value="MCP/YpsA-like"/>
    <property type="match status" value="1"/>
</dbReference>
<dbReference type="AlphaFoldDB" id="A0A1M5LHH1"/>
<proteinExistence type="inferred from homology"/>
<accession>A0A1M5LHH1</accession>
<dbReference type="InterPro" id="IPR036388">
    <property type="entry name" value="WH-like_DNA-bd_sf"/>
</dbReference>
<organism evidence="5 6">
    <name type="scientific">Hydrocarboniphaga daqingensis</name>
    <dbReference type="NCBI Taxonomy" id="490188"/>
    <lineage>
        <taxon>Bacteria</taxon>
        <taxon>Pseudomonadati</taxon>
        <taxon>Pseudomonadota</taxon>
        <taxon>Gammaproteobacteria</taxon>
        <taxon>Nevskiales</taxon>
        <taxon>Nevskiaceae</taxon>
        <taxon>Hydrocarboniphaga</taxon>
    </lineage>
</organism>
<feature type="region of interest" description="Disordered" evidence="2">
    <location>
        <begin position="303"/>
        <end position="330"/>
    </location>
</feature>
<evidence type="ECO:0000259" key="4">
    <source>
        <dbReference type="Pfam" id="PF17782"/>
    </source>
</evidence>
<sequence>MNDDDLRAWLWLLRAPGLSPPLALRLISEYGDAATALAAGRGGWSRLGLSRTACDALAAPDVTLVDADLAWLRGAPGRHLVTFTDPRYPQRLREIDGAPAALFCIGDVELLRLPQIGVVGARSATAQGLDNAQGFAAALCGRGLVVTSGLALGIDGAAHRGALSVGGNTIAVCGTGLDRVYPARHKDLAHAIAARGLLVSEFSPGMPPLPENFPQRNRLIAGLSLGVLVVEAARESGSLITARLAAEQGREVFAIPGSIHNTLARGCHQLIRQGARLVESVDDIVEELAGVLAGALADALAADAPASGPAPSRATAAEAPTPRAAEAEPARDLQSIWRAMGDEPVTVDRLVEQLQWPADKLGEALLKLELDGWVATDSAGRVMRRRRPSAT</sequence>
<feature type="domain" description="Smf/DprA SLOG" evidence="3">
    <location>
        <begin position="80"/>
        <end position="288"/>
    </location>
</feature>
<evidence type="ECO:0000256" key="1">
    <source>
        <dbReference type="ARBA" id="ARBA00006525"/>
    </source>
</evidence>
<dbReference type="InterPro" id="IPR057666">
    <property type="entry name" value="DrpA_SLOG"/>
</dbReference>
<dbReference type="GO" id="GO:0009294">
    <property type="term" value="P:DNA-mediated transformation"/>
    <property type="evidence" value="ECO:0007669"/>
    <property type="project" value="InterPro"/>
</dbReference>
<dbReference type="Gene3D" id="3.40.50.450">
    <property type="match status" value="1"/>
</dbReference>
<dbReference type="RefSeq" id="WP_072894579.1">
    <property type="nucleotide sequence ID" value="NZ_FQWZ01000002.1"/>
</dbReference>
<dbReference type="Gene3D" id="1.10.10.10">
    <property type="entry name" value="Winged helix-like DNA-binding domain superfamily/Winged helix DNA-binding domain"/>
    <property type="match status" value="1"/>
</dbReference>
<feature type="compositionally biased region" description="Low complexity" evidence="2">
    <location>
        <begin position="303"/>
        <end position="324"/>
    </location>
</feature>
<dbReference type="InterPro" id="IPR041614">
    <property type="entry name" value="DprA_WH"/>
</dbReference>
<feature type="domain" description="DprA winged helix" evidence="4">
    <location>
        <begin position="321"/>
        <end position="376"/>
    </location>
</feature>
<dbReference type="PANTHER" id="PTHR43022">
    <property type="entry name" value="PROTEIN SMF"/>
    <property type="match status" value="1"/>
</dbReference>
<reference evidence="5 6" key="1">
    <citation type="submission" date="2016-11" db="EMBL/GenBank/DDBJ databases">
        <authorList>
            <person name="Jaros S."/>
            <person name="Januszkiewicz K."/>
            <person name="Wedrychowicz H."/>
        </authorList>
    </citation>
    <scope>NUCLEOTIDE SEQUENCE [LARGE SCALE GENOMIC DNA]</scope>
    <source>
        <strain evidence="5 6">CGMCC 1.7049</strain>
    </source>
</reference>
<keyword evidence="6" id="KW-1185">Reference proteome</keyword>
<dbReference type="InterPro" id="IPR003488">
    <property type="entry name" value="DprA"/>
</dbReference>
<dbReference type="OrthoDB" id="9785707at2"/>
<evidence type="ECO:0000313" key="6">
    <source>
        <dbReference type="Proteomes" id="UP000199758"/>
    </source>
</evidence>
<gene>
    <name evidence="5" type="ORF">SAMN04488068_0904</name>
</gene>
<dbReference type="Proteomes" id="UP000199758">
    <property type="component" value="Unassembled WGS sequence"/>
</dbReference>
<dbReference type="Pfam" id="PF17782">
    <property type="entry name" value="WHD_DprA"/>
    <property type="match status" value="1"/>
</dbReference>
<dbReference type="Pfam" id="PF02481">
    <property type="entry name" value="DNA_processg_A"/>
    <property type="match status" value="1"/>
</dbReference>
<dbReference type="PANTHER" id="PTHR43022:SF1">
    <property type="entry name" value="PROTEIN SMF"/>
    <property type="match status" value="1"/>
</dbReference>
<protein>
    <submittedName>
        <fullName evidence="5">DNA processing protein</fullName>
    </submittedName>
</protein>
<dbReference type="STRING" id="490188.SAMN04488068_0904"/>
<dbReference type="EMBL" id="FQWZ01000002">
    <property type="protein sequence ID" value="SHG64491.1"/>
    <property type="molecule type" value="Genomic_DNA"/>
</dbReference>
<evidence type="ECO:0000256" key="2">
    <source>
        <dbReference type="SAM" id="MobiDB-lite"/>
    </source>
</evidence>
<evidence type="ECO:0000259" key="3">
    <source>
        <dbReference type="Pfam" id="PF02481"/>
    </source>
</evidence>
<comment type="similarity">
    <text evidence="1">Belongs to the DprA/Smf family.</text>
</comment>
<evidence type="ECO:0000313" key="5">
    <source>
        <dbReference type="EMBL" id="SHG64491.1"/>
    </source>
</evidence>
<dbReference type="NCBIfam" id="TIGR00732">
    <property type="entry name" value="dprA"/>
    <property type="match status" value="1"/>
</dbReference>
<name>A0A1M5LHH1_9GAMM</name>